<dbReference type="RefSeq" id="XP_051363896.1">
    <property type="nucleotide sequence ID" value="XM_051504814.1"/>
</dbReference>
<reference evidence="1" key="2">
    <citation type="submission" date="2022-07" db="EMBL/GenBank/DDBJ databases">
        <authorList>
            <person name="Goncalves M.F.M."/>
            <person name="Hilario S."/>
            <person name="Van De Peer Y."/>
            <person name="Esteves A.C."/>
            <person name="Alves A."/>
        </authorList>
    </citation>
    <scope>NUCLEOTIDE SEQUENCE</scope>
    <source>
        <strain evidence="1">MUM 19.33</strain>
    </source>
</reference>
<proteinExistence type="predicted"/>
<gene>
    <name evidence="1" type="ORF">J7T54_002202</name>
</gene>
<comment type="caution">
    <text evidence="1">The sequence shown here is derived from an EMBL/GenBank/DDBJ whole genome shotgun (WGS) entry which is preliminary data.</text>
</comment>
<dbReference type="OrthoDB" id="5428863at2759"/>
<name>A0A9P9Y479_9HYPO</name>
<evidence type="ECO:0000313" key="2">
    <source>
        <dbReference type="Proteomes" id="UP001055219"/>
    </source>
</evidence>
<evidence type="ECO:0000313" key="1">
    <source>
        <dbReference type="EMBL" id="KAI6783040.1"/>
    </source>
</evidence>
<dbReference type="PANTHER" id="PTHR33112:SF16">
    <property type="entry name" value="HETEROKARYON INCOMPATIBILITY DOMAIN-CONTAINING PROTEIN"/>
    <property type="match status" value="1"/>
</dbReference>
<sequence>MKSFKKLLNRRHNPPSYIDYASSLPPAVEAPTRHQLSSSRLLHHTAPTAPAATKFVADDVPELMCAQCAGKDFASVFAWKDGVREWVSVGHVLDYTDEPSCPYCLFFRAYLAVATQSHGGNFSPYLRIRLAWERFGIPESHPLGRTVVMDVLGRNKALPWGYIILAAEDQTPQAYLADEQKIGGRLVEGVADAELVTTWQGYCVDKHECRNPATRMTAKLVDVKEKALQEFEGDEMPDYVAVSYVHDEATQAARTLSDDIPRVFEDAMSFTEQLGYRYVYIHPYCRSDDVGGIFSSATLTLIFTTPTSPISTPRTPQLSLQCHAGLFLTSLLRPDLEVTSSLWWRQGSTFQEGLLSARRVVFTSSQVYWQCAEMCLCESMSVPLQYTAGLNLGRVFPEGGAHGNAVDYKRTVREYLAKDFATPEEKVQDFWGVAEHYYKRPSGIDHLVGLPLFARGSLDAEEADARNDRLAFGLSWAPVRSQTGTPAEGYVLDAARQCPSWTWLAWRPTTGGGFTFPSDEDSVAYSAPPKMQLSLGLQDGTVVPWDPVAKDTSEWKLDFLRIKTYSFSLNVKKQGDTSAITCIHLARAQRDLVKSWVKAQGEWELMGVVLLAKKWREAGDKEAVCLVLGPGDLTDPQHDAANGEEGPVNGEAEAEAEAGKNWTRLGVMSLSFLDFTPLGDETAVLEGMALDGGDRGDVSVSVKEVDVY</sequence>
<dbReference type="EMBL" id="JAGIXG020000010">
    <property type="protein sequence ID" value="KAI6783040.1"/>
    <property type="molecule type" value="Genomic_DNA"/>
</dbReference>
<accession>A0A9P9Y479</accession>
<dbReference type="GeneID" id="75828715"/>
<keyword evidence="2" id="KW-1185">Reference proteome</keyword>
<reference evidence="1" key="1">
    <citation type="journal article" date="2021" name="J Fungi (Basel)">
        <title>Genomic and Metabolomic Analyses of the Marine Fungus Emericellopsis cladophorae: Insights into Saltwater Adaptability Mechanisms and Its Biosynthetic Potential.</title>
        <authorList>
            <person name="Goncalves M.F.M."/>
            <person name="Hilario S."/>
            <person name="Van de Peer Y."/>
            <person name="Esteves A.C."/>
            <person name="Alves A."/>
        </authorList>
    </citation>
    <scope>NUCLEOTIDE SEQUENCE</scope>
    <source>
        <strain evidence="1">MUM 19.33</strain>
    </source>
</reference>
<evidence type="ECO:0008006" key="3">
    <source>
        <dbReference type="Google" id="ProtNLM"/>
    </source>
</evidence>
<organism evidence="1 2">
    <name type="scientific">Emericellopsis cladophorae</name>
    <dbReference type="NCBI Taxonomy" id="2686198"/>
    <lineage>
        <taxon>Eukaryota</taxon>
        <taxon>Fungi</taxon>
        <taxon>Dikarya</taxon>
        <taxon>Ascomycota</taxon>
        <taxon>Pezizomycotina</taxon>
        <taxon>Sordariomycetes</taxon>
        <taxon>Hypocreomycetidae</taxon>
        <taxon>Hypocreales</taxon>
        <taxon>Bionectriaceae</taxon>
        <taxon>Emericellopsis</taxon>
    </lineage>
</organism>
<dbReference type="Proteomes" id="UP001055219">
    <property type="component" value="Unassembled WGS sequence"/>
</dbReference>
<dbReference type="AlphaFoldDB" id="A0A9P9Y479"/>
<protein>
    <recommendedName>
        <fullName evidence="3">Heterokaryon incompatibility domain-containing protein</fullName>
    </recommendedName>
</protein>
<dbReference type="PANTHER" id="PTHR33112">
    <property type="entry name" value="DOMAIN PROTEIN, PUTATIVE-RELATED"/>
    <property type="match status" value="1"/>
</dbReference>